<name>A0A5D0WJ60_9FIRM</name>
<feature type="transmembrane region" description="Helical" evidence="1">
    <location>
        <begin position="88"/>
        <end position="108"/>
    </location>
</feature>
<proteinExistence type="predicted"/>
<feature type="transmembrane region" description="Helical" evidence="1">
    <location>
        <begin position="21"/>
        <end position="41"/>
    </location>
</feature>
<dbReference type="EMBL" id="VSLA01000026">
    <property type="protein sequence ID" value="TYC84316.1"/>
    <property type="molecule type" value="Genomic_DNA"/>
</dbReference>
<protein>
    <submittedName>
        <fullName evidence="2">Uncharacterized protein</fullName>
    </submittedName>
</protein>
<evidence type="ECO:0000313" key="3">
    <source>
        <dbReference type="Proteomes" id="UP000322619"/>
    </source>
</evidence>
<reference evidence="2 3" key="1">
    <citation type="submission" date="2019-08" db="EMBL/GenBank/DDBJ databases">
        <title>Isolation and enrichment of carboxydotrophic bacteria from anaerobic sludge for the production of bio-based chemicals from syngas.</title>
        <authorList>
            <person name="Antares A.L."/>
            <person name="Moreira J."/>
            <person name="Diender M."/>
            <person name="Parshina S.N."/>
            <person name="Stams A.J.M."/>
            <person name="Alves M."/>
            <person name="Alves J.I."/>
            <person name="Sousa D.Z."/>
        </authorList>
    </citation>
    <scope>NUCLEOTIDE SEQUENCE [LARGE SCALE GENOMIC DNA]</scope>
    <source>
        <strain evidence="2 3">JM</strain>
    </source>
</reference>
<comment type="caution">
    <text evidence="2">The sequence shown here is derived from an EMBL/GenBank/DDBJ whole genome shotgun (WGS) entry which is preliminary data.</text>
</comment>
<evidence type="ECO:0000256" key="1">
    <source>
        <dbReference type="SAM" id="Phobius"/>
    </source>
</evidence>
<evidence type="ECO:0000313" key="2">
    <source>
        <dbReference type="EMBL" id="TYC84316.1"/>
    </source>
</evidence>
<keyword evidence="1" id="KW-0812">Transmembrane</keyword>
<gene>
    <name evidence="2" type="ORF">FXB42_13420</name>
</gene>
<feature type="transmembrane region" description="Helical" evidence="1">
    <location>
        <begin position="47"/>
        <end position="68"/>
    </location>
</feature>
<dbReference type="AlphaFoldDB" id="A0A5D0WJ60"/>
<accession>A0A5D0WJ60</accession>
<organism evidence="2 3">
    <name type="scientific">Acetobacterium wieringae</name>
    <dbReference type="NCBI Taxonomy" id="52694"/>
    <lineage>
        <taxon>Bacteria</taxon>
        <taxon>Bacillati</taxon>
        <taxon>Bacillota</taxon>
        <taxon>Clostridia</taxon>
        <taxon>Eubacteriales</taxon>
        <taxon>Eubacteriaceae</taxon>
        <taxon>Acetobacterium</taxon>
    </lineage>
</organism>
<dbReference type="Proteomes" id="UP000322619">
    <property type="component" value="Unassembled WGS sequence"/>
</dbReference>
<feature type="transmembrane region" description="Helical" evidence="1">
    <location>
        <begin position="114"/>
        <end position="139"/>
    </location>
</feature>
<keyword evidence="1" id="KW-0472">Membrane</keyword>
<sequence length="160" mass="17815">MILFISGIKIKSNNNRIRKTIVVYLLLALVAVAVNLIYGFFGHGVRAAAMTWMFLYPLLGGALGYLLIGRYLAFITRFVVYRIGYNSYNSGLAALTVGSFLKGILEIAGTNSPYLIIFFFLGWVAVGIGLMGFGFLAVTNQRLLKTEKRMKKTEETVIRE</sequence>
<keyword evidence="1" id="KW-1133">Transmembrane helix</keyword>